<dbReference type="GO" id="GO:0005829">
    <property type="term" value="C:cytosol"/>
    <property type="evidence" value="ECO:0007669"/>
    <property type="project" value="TreeGrafter"/>
</dbReference>
<accession>A0A2A3X1G8</accession>
<comment type="caution">
    <text evidence="4">The sequence shown here is derived from an EMBL/GenBank/DDBJ whole genome shotgun (WGS) entry which is preliminary data.</text>
</comment>
<feature type="domain" description="4'-phosphopantetheinyl transferase" evidence="3">
    <location>
        <begin position="180"/>
        <end position="267"/>
    </location>
</feature>
<evidence type="ECO:0000313" key="9">
    <source>
        <dbReference type="Proteomes" id="UP000297736"/>
    </source>
</evidence>
<name>A0A2A3X1G8_BREAU</name>
<reference evidence="7 8" key="1">
    <citation type="journal article" date="2017" name="Elife">
        <title>Extensive horizontal gene transfer in cheese-associated bacteria.</title>
        <authorList>
            <person name="Bonham K.S."/>
            <person name="Wolfe B.E."/>
            <person name="Dutton R.J."/>
        </authorList>
    </citation>
    <scope>NUCLEOTIDE SEQUENCE [LARGE SCALE GENOMIC DNA]</scope>
    <source>
        <strain evidence="5 7">947_7</strain>
        <strain evidence="4 8">JB5</strain>
    </source>
</reference>
<evidence type="ECO:0000313" key="8">
    <source>
        <dbReference type="Proteomes" id="UP000218377"/>
    </source>
</evidence>
<dbReference type="SUPFAM" id="SSF56214">
    <property type="entry name" value="4'-phosphopantetheinyl transferase"/>
    <property type="match status" value="2"/>
</dbReference>
<keyword evidence="2 6" id="KW-0808">Transferase</keyword>
<evidence type="ECO:0000313" key="5">
    <source>
        <dbReference type="EMBL" id="PCC45197.1"/>
    </source>
</evidence>
<organism evidence="4 8">
    <name type="scientific">Brevibacterium aurantiacum</name>
    <dbReference type="NCBI Taxonomy" id="273384"/>
    <lineage>
        <taxon>Bacteria</taxon>
        <taxon>Bacillati</taxon>
        <taxon>Actinomycetota</taxon>
        <taxon>Actinomycetes</taxon>
        <taxon>Micrococcales</taxon>
        <taxon>Brevibacteriaceae</taxon>
        <taxon>Brevibacterium</taxon>
    </lineage>
</organism>
<dbReference type="EMBL" id="NRGP01000028">
    <property type="protein sequence ID" value="PCC45197.1"/>
    <property type="molecule type" value="Genomic_DNA"/>
</dbReference>
<dbReference type="Gene3D" id="3.90.470.20">
    <property type="entry name" value="4'-phosphopantetheinyl transferase domain"/>
    <property type="match status" value="1"/>
</dbReference>
<dbReference type="InterPro" id="IPR050559">
    <property type="entry name" value="P-Pant_transferase_sf"/>
</dbReference>
<dbReference type="EMBL" id="RHFF01000001">
    <property type="protein sequence ID" value="TGD40698.1"/>
    <property type="molecule type" value="Genomic_DNA"/>
</dbReference>
<evidence type="ECO:0000313" key="7">
    <source>
        <dbReference type="Proteomes" id="UP000217564"/>
    </source>
</evidence>
<evidence type="ECO:0000256" key="1">
    <source>
        <dbReference type="ARBA" id="ARBA00010990"/>
    </source>
</evidence>
<dbReference type="Pfam" id="PF01648">
    <property type="entry name" value="ACPS"/>
    <property type="match status" value="1"/>
</dbReference>
<gene>
    <name evidence="5" type="ORF">CIK64_16660</name>
    <name evidence="4" type="ORF">CIK79_04175</name>
    <name evidence="6" type="ORF">EB834_01290</name>
</gene>
<dbReference type="InterPro" id="IPR008278">
    <property type="entry name" value="4-PPantetheinyl_Trfase_dom"/>
</dbReference>
<dbReference type="Proteomes" id="UP000217564">
    <property type="component" value="Unassembled WGS sequence"/>
</dbReference>
<dbReference type="PANTHER" id="PTHR12215:SF10">
    <property type="entry name" value="L-AMINOADIPATE-SEMIALDEHYDE DEHYDROGENASE-PHOSPHOPANTETHEINYL TRANSFERASE"/>
    <property type="match status" value="1"/>
</dbReference>
<dbReference type="GO" id="GO:0000287">
    <property type="term" value="F:magnesium ion binding"/>
    <property type="evidence" value="ECO:0007669"/>
    <property type="project" value="InterPro"/>
</dbReference>
<dbReference type="EMBL" id="NRGX01000001">
    <property type="protein sequence ID" value="PCC17551.1"/>
    <property type="molecule type" value="Genomic_DNA"/>
</dbReference>
<dbReference type="PANTHER" id="PTHR12215">
    <property type="entry name" value="PHOSPHOPANTETHEINE TRANSFERASE"/>
    <property type="match status" value="1"/>
</dbReference>
<protein>
    <submittedName>
        <fullName evidence="6">4'-phosphopantetheinyl transferase superfamily protein</fullName>
    </submittedName>
</protein>
<dbReference type="GO" id="GO:0019878">
    <property type="term" value="P:lysine biosynthetic process via aminoadipic acid"/>
    <property type="evidence" value="ECO:0007669"/>
    <property type="project" value="TreeGrafter"/>
</dbReference>
<dbReference type="Proteomes" id="UP000297736">
    <property type="component" value="Unassembled WGS sequence"/>
</dbReference>
<sequence>MESGHGRGLQCPRTLRQCLSRWVHLGFGMGGRQPDSLRGDQLRGSHCDLLHRCRVPVPENQQEMTRGSIEYLLCDVSEVRETQSAHPWLASLLSPAEVKRSDRLRHASDRIAYRCAHLVLRLLAARRLGADVRSAGDLEFTRCCRSCGGPHGKPQVTDAEVSLSRSGTMVLVGSAPPSSPIGVDIEGRPSDVFPGFDDYVLAPSERTSNCTNSDRRRLELWVAKEAALKTTGHGLSVEPNKLEVVRTEVVRTSEETSAIDGSGAWASSIRAPDYPEIDGLNLASVPCRPSHAAALSCVDQLPVTPLTLSDLLIE</sequence>
<reference evidence="6 9" key="2">
    <citation type="submission" date="2018-10" db="EMBL/GenBank/DDBJ databases">
        <title>Brevibacterium genomes from Austrain hard cheese rinds.</title>
        <authorList>
            <person name="Anast J.M."/>
            <person name="Dzieciol M."/>
            <person name="Schultz D.L."/>
            <person name="Mann E."/>
            <person name="Wagner M."/>
            <person name="Schmitz-Esser S."/>
        </authorList>
    </citation>
    <scope>NUCLEOTIDE SEQUENCE [LARGE SCALE GENOMIC DNA]</scope>
    <source>
        <strain evidence="6 9">L261</strain>
    </source>
</reference>
<proteinExistence type="inferred from homology"/>
<evidence type="ECO:0000256" key="2">
    <source>
        <dbReference type="ARBA" id="ARBA00022679"/>
    </source>
</evidence>
<dbReference type="GO" id="GO:0008897">
    <property type="term" value="F:holo-[acyl-carrier-protein] synthase activity"/>
    <property type="evidence" value="ECO:0007669"/>
    <property type="project" value="InterPro"/>
</dbReference>
<dbReference type="AlphaFoldDB" id="A0A2A3X1G8"/>
<evidence type="ECO:0000313" key="4">
    <source>
        <dbReference type="EMBL" id="PCC17551.1"/>
    </source>
</evidence>
<dbReference type="Proteomes" id="UP000218377">
    <property type="component" value="Unassembled WGS sequence"/>
</dbReference>
<evidence type="ECO:0000259" key="3">
    <source>
        <dbReference type="Pfam" id="PF01648"/>
    </source>
</evidence>
<comment type="similarity">
    <text evidence="1">Belongs to the P-Pant transferase superfamily. Gsp/Sfp/HetI/AcpT family.</text>
</comment>
<evidence type="ECO:0000313" key="6">
    <source>
        <dbReference type="EMBL" id="TGD40698.1"/>
    </source>
</evidence>
<dbReference type="InterPro" id="IPR037143">
    <property type="entry name" value="4-PPantetheinyl_Trfase_dom_sf"/>
</dbReference>